<protein>
    <submittedName>
        <fullName evidence="2">Uncharacterized protein</fullName>
    </submittedName>
</protein>
<evidence type="ECO:0000256" key="1">
    <source>
        <dbReference type="SAM" id="SignalP"/>
    </source>
</evidence>
<keyword evidence="1" id="KW-0732">Signal</keyword>
<sequence>MFRYFLLFVFTFFYSALNAEPATQQKIATNNSWFKVSKDEQYNGLCQALTQFMNQQPWEALQSCTVPDMSDSPFEAVIFTPAAEEDLAKLDRIVDPYFYLYEDADEIWQKRKRLYQNGELALKEAWLDINNDQITDHVVEYSSINSICLPLGYGDYDQLKKSKEQLWNNISLNERKKLAEKYGFFKSYHVVVGYKKEGVFSSPSGLFKFKGQTYGYESSLSIKDTATKWAIRDFLETSYVSTIKQNTNPKLVTTTGCWLHLNKRQVENERLPVE</sequence>
<accession>A0A2V1GZ96</accession>
<organism evidence="2 3">
    <name type="scientific">Pelagibaculum spongiae</name>
    <dbReference type="NCBI Taxonomy" id="2080658"/>
    <lineage>
        <taxon>Bacteria</taxon>
        <taxon>Pseudomonadati</taxon>
        <taxon>Pseudomonadota</taxon>
        <taxon>Gammaproteobacteria</taxon>
        <taxon>Oceanospirillales</taxon>
        <taxon>Pelagibaculum</taxon>
    </lineage>
</organism>
<keyword evidence="3" id="KW-1185">Reference proteome</keyword>
<gene>
    <name evidence="2" type="ORF">DC094_13995</name>
</gene>
<dbReference type="RefSeq" id="WP_116687714.1">
    <property type="nucleotide sequence ID" value="NZ_CAWNYD010000005.1"/>
</dbReference>
<feature type="signal peptide" evidence="1">
    <location>
        <begin position="1"/>
        <end position="19"/>
    </location>
</feature>
<evidence type="ECO:0000313" key="3">
    <source>
        <dbReference type="Proteomes" id="UP000244906"/>
    </source>
</evidence>
<comment type="caution">
    <text evidence="2">The sequence shown here is derived from an EMBL/GenBank/DDBJ whole genome shotgun (WGS) entry which is preliminary data.</text>
</comment>
<dbReference type="EMBL" id="QDDL01000005">
    <property type="protein sequence ID" value="PVZ68386.1"/>
    <property type="molecule type" value="Genomic_DNA"/>
</dbReference>
<dbReference type="AlphaFoldDB" id="A0A2V1GZ96"/>
<proteinExistence type="predicted"/>
<reference evidence="2 3" key="1">
    <citation type="submission" date="2018-04" db="EMBL/GenBank/DDBJ databases">
        <title>Thalassorhabdus spongiae gen. nov., sp. nov., isolated from a marine sponge in South-West Iceland.</title>
        <authorList>
            <person name="Knobloch S."/>
            <person name="Daussin A."/>
            <person name="Johannsson R."/>
            <person name="Marteinsson V.T."/>
        </authorList>
    </citation>
    <scope>NUCLEOTIDE SEQUENCE [LARGE SCALE GENOMIC DNA]</scope>
    <source>
        <strain evidence="2 3">Hp12</strain>
    </source>
</reference>
<feature type="chain" id="PRO_5016037016" evidence="1">
    <location>
        <begin position="20"/>
        <end position="274"/>
    </location>
</feature>
<dbReference type="Proteomes" id="UP000244906">
    <property type="component" value="Unassembled WGS sequence"/>
</dbReference>
<name>A0A2V1GZ96_9GAMM</name>
<evidence type="ECO:0000313" key="2">
    <source>
        <dbReference type="EMBL" id="PVZ68386.1"/>
    </source>
</evidence>